<reference evidence="6 7" key="1">
    <citation type="submission" date="2020-08" db="EMBL/GenBank/DDBJ databases">
        <title>Genomic Encyclopedia of Type Strains, Phase IV (KMG-IV): sequencing the most valuable type-strain genomes for metagenomic binning, comparative biology and taxonomic classification.</title>
        <authorList>
            <person name="Goeker M."/>
        </authorList>
    </citation>
    <scope>NUCLEOTIDE SEQUENCE [LARGE SCALE GENOMIC DNA]</scope>
    <source>
        <strain evidence="6 7">DSM 45615</strain>
    </source>
</reference>
<dbReference type="PANTHER" id="PTHR30055:SF209">
    <property type="entry name" value="POSSIBLE TRANSCRIPTIONAL REGULATORY PROTEIN (PROBABLY TETR-FAMILY)"/>
    <property type="match status" value="1"/>
</dbReference>
<evidence type="ECO:0000313" key="6">
    <source>
        <dbReference type="EMBL" id="MBB5131826.1"/>
    </source>
</evidence>
<dbReference type="Gene3D" id="1.10.357.10">
    <property type="entry name" value="Tetracycline Repressor, domain 2"/>
    <property type="match status" value="1"/>
</dbReference>
<keyword evidence="3" id="KW-0804">Transcription</keyword>
<evidence type="ECO:0000313" key="7">
    <source>
        <dbReference type="Proteomes" id="UP000578449"/>
    </source>
</evidence>
<evidence type="ECO:0000256" key="3">
    <source>
        <dbReference type="ARBA" id="ARBA00023163"/>
    </source>
</evidence>
<keyword evidence="1" id="KW-0805">Transcription regulation</keyword>
<keyword evidence="7" id="KW-1185">Reference proteome</keyword>
<dbReference type="InterPro" id="IPR050109">
    <property type="entry name" value="HTH-type_TetR-like_transc_reg"/>
</dbReference>
<feature type="domain" description="HTH tetR-type" evidence="5">
    <location>
        <begin position="14"/>
        <end position="74"/>
    </location>
</feature>
<evidence type="ECO:0000256" key="2">
    <source>
        <dbReference type="ARBA" id="ARBA00023125"/>
    </source>
</evidence>
<dbReference type="SUPFAM" id="SSF48498">
    <property type="entry name" value="Tetracyclin repressor-like, C-terminal domain"/>
    <property type="match status" value="1"/>
</dbReference>
<dbReference type="InterPro" id="IPR009057">
    <property type="entry name" value="Homeodomain-like_sf"/>
</dbReference>
<name>A0A840P041_9ACTN</name>
<evidence type="ECO:0000259" key="5">
    <source>
        <dbReference type="PROSITE" id="PS50977"/>
    </source>
</evidence>
<proteinExistence type="predicted"/>
<dbReference type="SUPFAM" id="SSF46689">
    <property type="entry name" value="Homeodomain-like"/>
    <property type="match status" value="1"/>
</dbReference>
<dbReference type="Pfam" id="PF13305">
    <property type="entry name" value="TetR_C_33"/>
    <property type="match status" value="1"/>
</dbReference>
<accession>A0A840P041</accession>
<gene>
    <name evidence="6" type="ORF">HNP84_001539</name>
</gene>
<dbReference type="PROSITE" id="PS50977">
    <property type="entry name" value="HTH_TETR_2"/>
    <property type="match status" value="1"/>
</dbReference>
<protein>
    <submittedName>
        <fullName evidence="6">AcrR family transcriptional regulator</fullName>
    </submittedName>
</protein>
<dbReference type="Proteomes" id="UP000578449">
    <property type="component" value="Unassembled WGS sequence"/>
</dbReference>
<dbReference type="InterPro" id="IPR001647">
    <property type="entry name" value="HTH_TetR"/>
</dbReference>
<dbReference type="GO" id="GO:0000976">
    <property type="term" value="F:transcription cis-regulatory region binding"/>
    <property type="evidence" value="ECO:0007669"/>
    <property type="project" value="TreeGrafter"/>
</dbReference>
<organism evidence="6 7">
    <name type="scientific">Thermocatellispora tengchongensis</name>
    <dbReference type="NCBI Taxonomy" id="1073253"/>
    <lineage>
        <taxon>Bacteria</taxon>
        <taxon>Bacillati</taxon>
        <taxon>Actinomycetota</taxon>
        <taxon>Actinomycetes</taxon>
        <taxon>Streptosporangiales</taxon>
        <taxon>Streptosporangiaceae</taxon>
        <taxon>Thermocatellispora</taxon>
    </lineage>
</organism>
<dbReference type="InterPro" id="IPR036271">
    <property type="entry name" value="Tet_transcr_reg_TetR-rel_C_sf"/>
</dbReference>
<keyword evidence="2 4" id="KW-0238">DNA-binding</keyword>
<evidence type="ECO:0000256" key="4">
    <source>
        <dbReference type="PROSITE-ProRule" id="PRU00335"/>
    </source>
</evidence>
<dbReference type="InterPro" id="IPR025996">
    <property type="entry name" value="MT1864/Rv1816-like_C"/>
</dbReference>
<dbReference type="EMBL" id="JACHGN010000003">
    <property type="protein sequence ID" value="MBB5131826.1"/>
    <property type="molecule type" value="Genomic_DNA"/>
</dbReference>
<dbReference type="RefSeq" id="WP_185048653.1">
    <property type="nucleotide sequence ID" value="NZ_BAABIX010000009.1"/>
</dbReference>
<dbReference type="Pfam" id="PF00440">
    <property type="entry name" value="TetR_N"/>
    <property type="match status" value="1"/>
</dbReference>
<dbReference type="GO" id="GO:0003700">
    <property type="term" value="F:DNA-binding transcription factor activity"/>
    <property type="evidence" value="ECO:0007669"/>
    <property type="project" value="TreeGrafter"/>
</dbReference>
<dbReference type="PANTHER" id="PTHR30055">
    <property type="entry name" value="HTH-TYPE TRANSCRIPTIONAL REGULATOR RUTR"/>
    <property type="match status" value="1"/>
</dbReference>
<dbReference type="AlphaFoldDB" id="A0A840P041"/>
<feature type="DNA-binding region" description="H-T-H motif" evidence="4">
    <location>
        <begin position="37"/>
        <end position="56"/>
    </location>
</feature>
<dbReference type="Gene3D" id="1.10.10.60">
    <property type="entry name" value="Homeodomain-like"/>
    <property type="match status" value="1"/>
</dbReference>
<evidence type="ECO:0000256" key="1">
    <source>
        <dbReference type="ARBA" id="ARBA00023015"/>
    </source>
</evidence>
<comment type="caution">
    <text evidence="6">The sequence shown here is derived from an EMBL/GenBank/DDBJ whole genome shotgun (WGS) entry which is preliminary data.</text>
</comment>
<sequence>MTTAYEKAQLAGQNAVRTAILDAAIRLLADEGPAALTVRRISGDVGCSTKVIYTMFGGKDGLVEALWREGFARFGRALAAAPRGDDPVKHLAALGRAYRAYALAEPNYYRIMFEAAVPGFRPGPEAYAESRETLAILVGVVEECVKAGVFTEGEPAAIADTFWMAAHGAVSLELAGIFGPEEGERRFHMLTTALVRAYGTQSRPGPAEPDQERNRQ</sequence>